<keyword evidence="2" id="KW-1185">Reference proteome</keyword>
<comment type="caution">
    <text evidence="1">The sequence shown here is derived from an EMBL/GenBank/DDBJ whole genome shotgun (WGS) entry which is preliminary data.</text>
</comment>
<protein>
    <submittedName>
        <fullName evidence="1">Uncharacterized protein</fullName>
    </submittedName>
</protein>
<sequence length="51" mass="5947">METLIDWIDSEVNMSTTYVLFRTYAPVHFRILNGEDVDIEETVLRTPISKS</sequence>
<dbReference type="Gramene" id="PRQ18303">
    <property type="protein sequence ID" value="PRQ18303"/>
    <property type="gene ID" value="RchiOBHm_Chr7g0204481"/>
</dbReference>
<name>A0A2P6P8P5_ROSCH</name>
<dbReference type="AlphaFoldDB" id="A0A2P6P8P5"/>
<proteinExistence type="predicted"/>
<gene>
    <name evidence="1" type="ORF">RchiOBHm_Chr7g0204481</name>
</gene>
<accession>A0A2P6P8P5</accession>
<organism evidence="1 2">
    <name type="scientific">Rosa chinensis</name>
    <name type="common">China rose</name>
    <dbReference type="NCBI Taxonomy" id="74649"/>
    <lineage>
        <taxon>Eukaryota</taxon>
        <taxon>Viridiplantae</taxon>
        <taxon>Streptophyta</taxon>
        <taxon>Embryophyta</taxon>
        <taxon>Tracheophyta</taxon>
        <taxon>Spermatophyta</taxon>
        <taxon>Magnoliopsida</taxon>
        <taxon>eudicotyledons</taxon>
        <taxon>Gunneridae</taxon>
        <taxon>Pentapetalae</taxon>
        <taxon>rosids</taxon>
        <taxon>fabids</taxon>
        <taxon>Rosales</taxon>
        <taxon>Rosaceae</taxon>
        <taxon>Rosoideae</taxon>
        <taxon>Rosoideae incertae sedis</taxon>
        <taxon>Rosa</taxon>
    </lineage>
</organism>
<dbReference type="Proteomes" id="UP000238479">
    <property type="component" value="Chromosome 7"/>
</dbReference>
<evidence type="ECO:0000313" key="2">
    <source>
        <dbReference type="Proteomes" id="UP000238479"/>
    </source>
</evidence>
<evidence type="ECO:0000313" key="1">
    <source>
        <dbReference type="EMBL" id="PRQ18303.1"/>
    </source>
</evidence>
<dbReference type="EMBL" id="PDCK01000045">
    <property type="protein sequence ID" value="PRQ18303.1"/>
    <property type="molecule type" value="Genomic_DNA"/>
</dbReference>
<reference evidence="1 2" key="1">
    <citation type="journal article" date="2018" name="Nat. Genet.">
        <title>The Rosa genome provides new insights in the design of modern roses.</title>
        <authorList>
            <person name="Bendahmane M."/>
        </authorList>
    </citation>
    <scope>NUCLEOTIDE SEQUENCE [LARGE SCALE GENOMIC DNA]</scope>
    <source>
        <strain evidence="2">cv. Old Blush</strain>
    </source>
</reference>